<protein>
    <submittedName>
        <fullName evidence="1">Uncharacterized protein</fullName>
    </submittedName>
</protein>
<gene>
    <name evidence="1" type="ORF">ALECFALPRED_000604</name>
</gene>
<dbReference type="AlphaFoldDB" id="A0A8H3EEP0"/>
<dbReference type="OrthoDB" id="4701694at2759"/>
<proteinExistence type="predicted"/>
<evidence type="ECO:0000313" key="2">
    <source>
        <dbReference type="Proteomes" id="UP000664203"/>
    </source>
</evidence>
<dbReference type="EMBL" id="CAJPDR010000011">
    <property type="protein sequence ID" value="CAF9905416.1"/>
    <property type="molecule type" value="Genomic_DNA"/>
</dbReference>
<comment type="caution">
    <text evidence="1">The sequence shown here is derived from an EMBL/GenBank/DDBJ whole genome shotgun (WGS) entry which is preliminary data.</text>
</comment>
<keyword evidence="2" id="KW-1185">Reference proteome</keyword>
<organism evidence="1 2">
    <name type="scientific">Alectoria fallacina</name>
    <dbReference type="NCBI Taxonomy" id="1903189"/>
    <lineage>
        <taxon>Eukaryota</taxon>
        <taxon>Fungi</taxon>
        <taxon>Dikarya</taxon>
        <taxon>Ascomycota</taxon>
        <taxon>Pezizomycotina</taxon>
        <taxon>Lecanoromycetes</taxon>
        <taxon>OSLEUM clade</taxon>
        <taxon>Lecanoromycetidae</taxon>
        <taxon>Lecanorales</taxon>
        <taxon>Lecanorineae</taxon>
        <taxon>Parmeliaceae</taxon>
        <taxon>Alectoria</taxon>
    </lineage>
</organism>
<evidence type="ECO:0000313" key="1">
    <source>
        <dbReference type="EMBL" id="CAF9905416.1"/>
    </source>
</evidence>
<dbReference type="Proteomes" id="UP000664203">
    <property type="component" value="Unassembled WGS sequence"/>
</dbReference>
<reference evidence="1" key="1">
    <citation type="submission" date="2021-03" db="EMBL/GenBank/DDBJ databases">
        <authorList>
            <person name="Tagirdzhanova G."/>
        </authorList>
    </citation>
    <scope>NUCLEOTIDE SEQUENCE</scope>
</reference>
<sequence length="950" mass="105753">MAAVHYASTVDKMKESHTNTLGWDVVVSYGEKEINALLADAHKKAQEEKEKKTGKKENTKTISSIKCEVEGEDAHENPFSIKYTFELGPPSISFKATNAGPICTLTAPVTGGTASTDEKTHNIAKGAYALTFDNLQLGTANVEDTSVLYQNIVAAGSPVYLGAKAIVSASRALNALSKTTDSIFEALVDEITKIDKKDARTILDVKRAVNKSKRSMTDLIAEQMCQTSSIVDDTRGGYPGRGIDKEVPAGSQGAEGRNDQIFLERWTPSDFAKAQIPFAHPEQCAMLLERANLFFFINSPTLRSWARRLYQRLIARLSFLPLGPDDPLRKAYQDNPIVPRTSIDDLGVTLAATKQRLLNIDLVLDFNGYSSRWVPRASYTFYEKALSEAYDALVTFEDAYIKYHAALSNQEDLNDKLTLAYSNTWKIVNSLHADITDLTDSLLVLDREIGGLTPGVENAQKELKAAYEAELSAIKQSFGLSVAQITNALTMVVFSPWKLMVALQAADLVYEGFDSVPTIDGAPIRKECLASKIKQSEATIEKISSELKEKLDGVYKLDDPFATRLIVEKEQIMHQLNQFSHEAFGGVEDASTRKALEEKFTAYIEAVTARNDLILQYNIKVNMVISKKQEKEAYKAKQTELADRKVDKSDPDLASITAYVGAIYQASRSRMFKLLDLLLRSLNFRMLIHSDIYSYAFPGTDPKQASSLDNIPLSLTSTVLNNVRQNVQDRFSKMVEHWGSEPAKFPEHFDTDVGKRYYLSSGQLKTLLKKDRPTVILTIPTVYGESTEPKDFLRCCNVRIYRVRFGLAGLKRASSLPDDQDALVKFTLVHSGKETIVGRSNAGFTFEHDPVSTIYSYRLKSDGGISVLDNGNIGESDISRTETSYAAPGPFAKWTVSMKGTDFDRLDLKGVEKGWFDFCGTNYVLIDIWVCSYCYHKTITMIRNVFLSDI</sequence>
<name>A0A8H3EEP0_9LECA</name>
<accession>A0A8H3EEP0</accession>